<evidence type="ECO:0000313" key="1">
    <source>
        <dbReference type="EMBL" id="ANF51672.1"/>
    </source>
</evidence>
<proteinExistence type="predicted"/>
<organism evidence="1 2">
    <name type="scientific">Chryseobacterium glaciei</name>
    <dbReference type="NCBI Taxonomy" id="1685010"/>
    <lineage>
        <taxon>Bacteria</taxon>
        <taxon>Pseudomonadati</taxon>
        <taxon>Bacteroidota</taxon>
        <taxon>Flavobacteriia</taxon>
        <taxon>Flavobacteriales</taxon>
        <taxon>Weeksellaceae</taxon>
        <taxon>Chryseobacterium group</taxon>
        <taxon>Chryseobacterium</taxon>
    </lineage>
</organism>
<dbReference type="AlphaFoldDB" id="A0A172XXS9"/>
<dbReference type="InterPro" id="IPR032774">
    <property type="entry name" value="WG_beta_rep"/>
</dbReference>
<dbReference type="Proteomes" id="UP000077824">
    <property type="component" value="Chromosome"/>
</dbReference>
<name>A0A172XXS9_9FLAO</name>
<reference evidence="1 2" key="1">
    <citation type="submission" date="2016-04" db="EMBL/GenBank/DDBJ databases">
        <title>Complete Genome Sequence of Chryseobacterium sp. IHBB 10212.</title>
        <authorList>
            <person name="Pal M."/>
            <person name="Swarnkar M.K."/>
            <person name="Kaushal K."/>
            <person name="Chhibber S."/>
            <person name="Singh A.K."/>
            <person name="Gulati A."/>
        </authorList>
    </citation>
    <scope>NUCLEOTIDE SEQUENCE [LARGE SCALE GENOMIC DNA]</scope>
    <source>
        <strain evidence="1 2">IHBB 10212</strain>
    </source>
</reference>
<sequence length="308" mass="35178">MKYNYLKKNKMKKILILSITIGSFYSCSQKKEKTFAEDATVQNTDTIINGLVVNNYKEKGLYKTFKNADNKYGISDAKGNVIVEAAYDGLERRSDFYYMSHNANKPDALVWLDVQNKKLIVLPDYIDHHLNIKDNVDAVVDKNQKMGIIESGKKVLIPFQYESIEKIGNKYFAKQSGKSAIDVFDQSLKKDILPFNLKDAVVLSDKENLVTVTNDKDKMGIINSDLKLLVPFEYSSIVPYTHDSHYFIVSKREANGKPLFGIMDNQFKIVVPVTYTSIDESDNEEKKLEVTKDNVSKTVDFKDFITKK</sequence>
<keyword evidence="2" id="KW-1185">Reference proteome</keyword>
<dbReference type="EMBL" id="CP015199">
    <property type="protein sequence ID" value="ANF51672.1"/>
    <property type="molecule type" value="Genomic_DNA"/>
</dbReference>
<evidence type="ECO:0008006" key="3">
    <source>
        <dbReference type="Google" id="ProtNLM"/>
    </source>
</evidence>
<protein>
    <recommendedName>
        <fullName evidence="3">WG repeat-containing protein</fullName>
    </recommendedName>
</protein>
<gene>
    <name evidence="1" type="ORF">A0O34_14675</name>
</gene>
<dbReference type="STRING" id="1685010.A0O34_14675"/>
<dbReference type="Pfam" id="PF14903">
    <property type="entry name" value="WG_beta_rep"/>
    <property type="match status" value="1"/>
</dbReference>
<dbReference type="PROSITE" id="PS51257">
    <property type="entry name" value="PROKAR_LIPOPROTEIN"/>
    <property type="match status" value="1"/>
</dbReference>
<dbReference type="KEGG" id="chh:A0O34_14675"/>
<evidence type="ECO:0000313" key="2">
    <source>
        <dbReference type="Proteomes" id="UP000077824"/>
    </source>
</evidence>
<accession>A0A172XXS9</accession>